<proteinExistence type="predicted"/>
<protein>
    <recommendedName>
        <fullName evidence="4">RPM1 interacting protein 13</fullName>
    </recommendedName>
</protein>
<feature type="region of interest" description="Disordered" evidence="1">
    <location>
        <begin position="35"/>
        <end position="59"/>
    </location>
</feature>
<dbReference type="PANTHER" id="PTHR33443:SF27">
    <property type="entry name" value="RPM1 INTERACTING PROTEIN 13"/>
    <property type="match status" value="1"/>
</dbReference>
<evidence type="ECO:0000256" key="1">
    <source>
        <dbReference type="SAM" id="MobiDB-lite"/>
    </source>
</evidence>
<evidence type="ECO:0000313" key="2">
    <source>
        <dbReference type="EMBL" id="CAH2077657.1"/>
    </source>
</evidence>
<gene>
    <name evidence="2" type="ORF">TAV2_LOCUS26021</name>
</gene>
<organism evidence="2 3">
    <name type="scientific">Thlaspi arvense</name>
    <name type="common">Field penny-cress</name>
    <dbReference type="NCBI Taxonomy" id="13288"/>
    <lineage>
        <taxon>Eukaryota</taxon>
        <taxon>Viridiplantae</taxon>
        <taxon>Streptophyta</taxon>
        <taxon>Embryophyta</taxon>
        <taxon>Tracheophyta</taxon>
        <taxon>Spermatophyta</taxon>
        <taxon>Magnoliopsida</taxon>
        <taxon>eudicotyledons</taxon>
        <taxon>Gunneridae</taxon>
        <taxon>Pentapetalae</taxon>
        <taxon>rosids</taxon>
        <taxon>malvids</taxon>
        <taxon>Brassicales</taxon>
        <taxon>Brassicaceae</taxon>
        <taxon>Thlaspideae</taxon>
        <taxon>Thlaspi</taxon>
    </lineage>
</organism>
<dbReference type="InterPro" id="IPR053234">
    <property type="entry name" value="RPM1_Interactor"/>
</dbReference>
<evidence type="ECO:0000313" key="3">
    <source>
        <dbReference type="Proteomes" id="UP000836841"/>
    </source>
</evidence>
<dbReference type="PANTHER" id="PTHR33443">
    <property type="entry name" value="ZGC:112980"/>
    <property type="match status" value="1"/>
</dbReference>
<accession>A0AAU9T4X9</accession>
<dbReference type="EMBL" id="OU466863">
    <property type="protein sequence ID" value="CAH2077657.1"/>
    <property type="molecule type" value="Genomic_DNA"/>
</dbReference>
<keyword evidence="3" id="KW-1185">Reference proteome</keyword>
<evidence type="ECO:0008006" key="4">
    <source>
        <dbReference type="Google" id="ProtNLM"/>
    </source>
</evidence>
<name>A0AAU9T4X9_THLAR</name>
<sequence>MPMTSMNHIIYLSSDEEDAKVVDCTAWLDGVLETSDEKPKGTGHRKSNSSNPDEDGDDDCVVLDGDPYKTTENESAFDTCEADDEILVVGQKGEIACRDFPHPRHACAKYPFNSISHEKYCDMCHCYVCDIRAPCPFWSYGNSSLAHCHANDKEQIWKNHRECVRTGEIHPRPASNVGQMQQISQSQSIRSSQNTLYSPATQFGFRACSASTTVATRPHTYTGTEQSTAFPQNPWLPSLPGQLSQSHRGGSYNGYASPQVVSSNSFTWTQRPSRGANLPGNGVHNVAPVSQYTGYAPPAASLQQVNSRRNVTGHISTVPESESKVYGRHLNRNMYTGISQTSAVPSENLNPPANQLQPGKSNAKVLSEIEDWLMDSSTSTDPVCPLTGQANSSSLRFDFESFFQ</sequence>
<dbReference type="AlphaFoldDB" id="A0AAU9T4X9"/>
<dbReference type="Proteomes" id="UP000836841">
    <property type="component" value="Chromosome 7"/>
</dbReference>
<reference evidence="2 3" key="1">
    <citation type="submission" date="2022-03" db="EMBL/GenBank/DDBJ databases">
        <authorList>
            <person name="Nunn A."/>
            <person name="Chopra R."/>
            <person name="Nunn A."/>
            <person name="Contreras Garrido A."/>
        </authorList>
    </citation>
    <scope>NUCLEOTIDE SEQUENCE [LARGE SCALE GENOMIC DNA]</scope>
</reference>